<sequence length="496" mass="56095">MTLIKSIQRFDERACSSNLKIVRMLLYVSQTSRLKEPRRSLVTNERLGQKDEPADQSEKSKREVLETEESERANRWDEQVKDSRDEMGVNKRAMVVERGSKMAAAPTNYMGRLGRVSTRRVGLRGSCRVAISISSPEPNTNRTCNACYNKAGDAGRVAKEWGREGTDDGGERGIIEDYGVDGPMDEGRERRDAKMRLEEDLVIRRSRPTMISAKYRAREERRRLLKISAGKLRRIEDPEASLCRSVLINNAVRRLQRENRDEKTRNYGLPVVTYLNDSTKENNVSSNLIVGVTDDETSSRKRLNDDTRNDGISPKRERHDDLDLQDDVFSDFYILPPTPRLLSHIDEVQEPESPHHHHLVYPEDRLGTVDVRSTTTTNSNSNSSSSSSNSSTSTSSCCNPVMFPTELDDASSQLAGVARSADVGMMETSDVVDPDRICDFARFADSTKSLEERLADLQSLDEHFELVKFERNNNQSCGRAFHDIQTFHSLVPGLET</sequence>
<evidence type="ECO:0000256" key="1">
    <source>
        <dbReference type="SAM" id="MobiDB-lite"/>
    </source>
</evidence>
<accession>A0A0M8ZYY4</accession>
<dbReference type="InterPro" id="IPR009263">
    <property type="entry name" value="SERTA_dom"/>
</dbReference>
<evidence type="ECO:0000313" key="4">
    <source>
        <dbReference type="Proteomes" id="UP000053105"/>
    </source>
</evidence>
<organism evidence="3 4">
    <name type="scientific">Melipona quadrifasciata</name>
    <dbReference type="NCBI Taxonomy" id="166423"/>
    <lineage>
        <taxon>Eukaryota</taxon>
        <taxon>Metazoa</taxon>
        <taxon>Ecdysozoa</taxon>
        <taxon>Arthropoda</taxon>
        <taxon>Hexapoda</taxon>
        <taxon>Insecta</taxon>
        <taxon>Pterygota</taxon>
        <taxon>Neoptera</taxon>
        <taxon>Endopterygota</taxon>
        <taxon>Hymenoptera</taxon>
        <taxon>Apocrita</taxon>
        <taxon>Aculeata</taxon>
        <taxon>Apoidea</taxon>
        <taxon>Anthophila</taxon>
        <taxon>Apidae</taxon>
        <taxon>Melipona</taxon>
    </lineage>
</organism>
<feature type="region of interest" description="Disordered" evidence="1">
    <location>
        <begin position="37"/>
        <end position="83"/>
    </location>
</feature>
<dbReference type="Pfam" id="PF06031">
    <property type="entry name" value="SERTA"/>
    <property type="match status" value="1"/>
</dbReference>
<dbReference type="Proteomes" id="UP000053105">
    <property type="component" value="Unassembled WGS sequence"/>
</dbReference>
<reference evidence="3 4" key="1">
    <citation type="submission" date="2015-07" db="EMBL/GenBank/DDBJ databases">
        <title>The genome of Melipona quadrifasciata.</title>
        <authorList>
            <person name="Pan H."/>
            <person name="Kapheim K."/>
        </authorList>
    </citation>
    <scope>NUCLEOTIDE SEQUENCE [LARGE SCALE GENOMIC DNA]</scope>
    <source>
        <strain evidence="3">0111107301</strain>
        <tissue evidence="3">Whole body</tissue>
    </source>
</reference>
<name>A0A0M8ZYY4_9HYME</name>
<dbReference type="AlphaFoldDB" id="A0A0M8ZYY4"/>
<gene>
    <name evidence="3" type="ORF">WN51_01563</name>
</gene>
<dbReference type="EMBL" id="KQ435821">
    <property type="protein sequence ID" value="KOX72463.1"/>
    <property type="molecule type" value="Genomic_DNA"/>
</dbReference>
<feature type="domain" description="SERTA" evidence="2">
    <location>
        <begin position="217"/>
        <end position="263"/>
    </location>
</feature>
<feature type="compositionally biased region" description="Basic and acidic residues" evidence="1">
    <location>
        <begin position="297"/>
        <end position="319"/>
    </location>
</feature>
<protein>
    <recommendedName>
        <fullName evidence="2">SERTA domain-containing protein</fullName>
    </recommendedName>
</protein>
<dbReference type="InterPro" id="IPR052262">
    <property type="entry name" value="E2F-SERTA_domain_protein"/>
</dbReference>
<evidence type="ECO:0000259" key="2">
    <source>
        <dbReference type="PROSITE" id="PS51053"/>
    </source>
</evidence>
<dbReference type="PANTHER" id="PTHR16277:SF7">
    <property type="entry name" value="RE12330P"/>
    <property type="match status" value="1"/>
</dbReference>
<keyword evidence="4" id="KW-1185">Reference proteome</keyword>
<feature type="compositionally biased region" description="Low complexity" evidence="1">
    <location>
        <begin position="373"/>
        <end position="396"/>
    </location>
</feature>
<evidence type="ECO:0000313" key="3">
    <source>
        <dbReference type="EMBL" id="KOX72463.1"/>
    </source>
</evidence>
<dbReference type="GO" id="GO:0005634">
    <property type="term" value="C:nucleus"/>
    <property type="evidence" value="ECO:0007669"/>
    <property type="project" value="TreeGrafter"/>
</dbReference>
<dbReference type="STRING" id="166423.A0A0M8ZYY4"/>
<feature type="compositionally biased region" description="Basic and acidic residues" evidence="1">
    <location>
        <begin position="47"/>
        <end position="83"/>
    </location>
</feature>
<feature type="region of interest" description="Disordered" evidence="1">
    <location>
        <begin position="161"/>
        <end position="189"/>
    </location>
</feature>
<proteinExistence type="predicted"/>
<feature type="compositionally biased region" description="Basic and acidic residues" evidence="1">
    <location>
        <begin position="161"/>
        <end position="175"/>
    </location>
</feature>
<dbReference type="OrthoDB" id="5976204at2759"/>
<feature type="region of interest" description="Disordered" evidence="1">
    <location>
        <begin position="372"/>
        <end position="397"/>
    </location>
</feature>
<dbReference type="PROSITE" id="PS51053">
    <property type="entry name" value="SERTA"/>
    <property type="match status" value="1"/>
</dbReference>
<dbReference type="PANTHER" id="PTHR16277">
    <property type="entry name" value="CELL DIVISION CYCLE ASSOCIATED PROTEIN 4/SERTA DOMAIN-CONTAINING PROTEIN 2"/>
    <property type="match status" value="1"/>
</dbReference>
<feature type="region of interest" description="Disordered" evidence="1">
    <location>
        <begin position="295"/>
        <end position="319"/>
    </location>
</feature>